<feature type="region of interest" description="Disordered" evidence="1">
    <location>
        <begin position="95"/>
        <end position="121"/>
    </location>
</feature>
<dbReference type="EMBL" id="OQ890311">
    <property type="protein sequence ID" value="WLJ25499.1"/>
    <property type="molecule type" value="Genomic_DNA"/>
</dbReference>
<name>A0AA49X2V9_9VIRU</name>
<protein>
    <submittedName>
        <fullName evidence="3">Uncharacterized protein</fullName>
    </submittedName>
</protein>
<evidence type="ECO:0000256" key="1">
    <source>
        <dbReference type="SAM" id="MobiDB-lite"/>
    </source>
</evidence>
<sequence>MGKHYNQTVLNSVSEHVAEAVAVELQEQPWWLRYKGTIMLVLQAVAWVAGVIPVYLADAPEWTILLVGGIGFFVTTLTNRLTVDGVTPSMAPRLADQADRAETANTPASLPVYTGPTTAGE</sequence>
<evidence type="ECO:0000313" key="3">
    <source>
        <dbReference type="EMBL" id="WLJ25499.1"/>
    </source>
</evidence>
<evidence type="ECO:0000256" key="2">
    <source>
        <dbReference type="SAM" id="Phobius"/>
    </source>
</evidence>
<accession>A0AA49X2V9</accession>
<organism evidence="3">
    <name type="scientific">Corynebacterium phage HS01</name>
    <dbReference type="NCBI Taxonomy" id="3056389"/>
    <lineage>
        <taxon>Viruses</taxon>
    </lineage>
</organism>
<feature type="transmembrane region" description="Helical" evidence="2">
    <location>
        <begin position="62"/>
        <end position="83"/>
    </location>
</feature>
<keyword evidence="2" id="KW-0812">Transmembrane</keyword>
<feature type="transmembrane region" description="Helical" evidence="2">
    <location>
        <begin position="38"/>
        <end position="56"/>
    </location>
</feature>
<proteinExistence type="predicted"/>
<keyword evidence="2" id="KW-1133">Transmembrane helix</keyword>
<reference evidence="3" key="1">
    <citation type="submission" date="2023-04" db="EMBL/GenBank/DDBJ databases">
        <title>The human skin virome in hidradenitis suppurativa patients.</title>
        <authorList>
            <person name="Jansen D."/>
        </authorList>
    </citation>
    <scope>NUCLEOTIDE SEQUENCE</scope>
    <source>
        <strain evidence="3">VC1_JansenPhageA</strain>
    </source>
</reference>
<keyword evidence="2" id="KW-0472">Membrane</keyword>